<dbReference type="SUPFAM" id="SSF55068">
    <property type="entry name" value="Peptide methionine sulfoxide reductase"/>
    <property type="match status" value="1"/>
</dbReference>
<dbReference type="EC" id="1.8.4.11" evidence="2"/>
<dbReference type="OrthoDB" id="7150at2157"/>
<feature type="domain" description="Peptide methionine sulphoxide reductase MsrA" evidence="3">
    <location>
        <begin position="5"/>
        <end position="156"/>
    </location>
</feature>
<gene>
    <name evidence="2 4" type="primary">msrA</name>
    <name evidence="4" type="ORF">MMAB1_2939</name>
</gene>
<dbReference type="GO" id="GO:0008113">
    <property type="term" value="F:peptide-methionine (S)-S-oxide reductase activity"/>
    <property type="evidence" value="ECO:0007669"/>
    <property type="project" value="UniProtKB-UniRule"/>
</dbReference>
<comment type="catalytic activity">
    <reaction evidence="2">
        <text>L-methionyl-[protein] + [thioredoxin]-disulfide + H2O = L-methionyl-(S)-S-oxide-[protein] + [thioredoxin]-dithiol</text>
        <dbReference type="Rhea" id="RHEA:14217"/>
        <dbReference type="Rhea" id="RHEA-COMP:10698"/>
        <dbReference type="Rhea" id="RHEA-COMP:10700"/>
        <dbReference type="Rhea" id="RHEA-COMP:12313"/>
        <dbReference type="Rhea" id="RHEA-COMP:12315"/>
        <dbReference type="ChEBI" id="CHEBI:15377"/>
        <dbReference type="ChEBI" id="CHEBI:16044"/>
        <dbReference type="ChEBI" id="CHEBI:29950"/>
        <dbReference type="ChEBI" id="CHEBI:44120"/>
        <dbReference type="ChEBI" id="CHEBI:50058"/>
        <dbReference type="EC" id="1.8.4.11"/>
    </reaction>
</comment>
<comment type="similarity">
    <text evidence="2">Belongs to the MsrA Met sulfoxide reductase family.</text>
</comment>
<dbReference type="Pfam" id="PF01625">
    <property type="entry name" value="PMSR"/>
    <property type="match status" value="1"/>
</dbReference>
<evidence type="ECO:0000256" key="2">
    <source>
        <dbReference type="HAMAP-Rule" id="MF_01401"/>
    </source>
</evidence>
<accession>A0A0X3BPN7</accession>
<dbReference type="GeneID" id="27138453"/>
<dbReference type="AlphaFoldDB" id="A0A0X3BPN7"/>
<evidence type="ECO:0000313" key="5">
    <source>
        <dbReference type="Proteomes" id="UP000069850"/>
    </source>
</evidence>
<dbReference type="Gene3D" id="3.30.1060.10">
    <property type="entry name" value="Peptide methionine sulphoxide reductase MsrA"/>
    <property type="match status" value="1"/>
</dbReference>
<proteinExistence type="inferred from homology"/>
<dbReference type="PANTHER" id="PTHR43774:SF1">
    <property type="entry name" value="PEPTIDE METHIONINE SULFOXIDE REDUCTASE MSRA 2"/>
    <property type="match status" value="1"/>
</dbReference>
<protein>
    <recommendedName>
        <fullName evidence="2">Peptide methionine sulfoxide reductase MsrA</fullName>
        <shortName evidence="2">Protein-methionine-S-oxide reductase</shortName>
        <ecNumber evidence="2">1.8.4.11</ecNumber>
    </recommendedName>
    <alternativeName>
        <fullName evidence="2">Peptide-methionine (S)-S-oxide reductase</fullName>
        <shortName evidence="2">Peptide Met(O) reductase</shortName>
    </alternativeName>
</protein>
<dbReference type="PANTHER" id="PTHR43774">
    <property type="entry name" value="PEPTIDE METHIONINE SULFOXIDE REDUCTASE"/>
    <property type="match status" value="1"/>
</dbReference>
<dbReference type="GO" id="GO:0033744">
    <property type="term" value="F:L-methionine:thioredoxin-disulfide S-oxidoreductase activity"/>
    <property type="evidence" value="ECO:0007669"/>
    <property type="project" value="RHEA"/>
</dbReference>
<comment type="function">
    <text evidence="2">Has an important function as a repair enzyme for proteins that have been inactivated by oxidation. Catalyzes the reversible oxidation-reduction of methionine sulfoxide in proteins to methionine.</text>
</comment>
<dbReference type="HAMAP" id="MF_01401">
    <property type="entry name" value="MsrA"/>
    <property type="match status" value="1"/>
</dbReference>
<dbReference type="InterPro" id="IPR036509">
    <property type="entry name" value="Met_Sox_Rdtase_MsrA_sf"/>
</dbReference>
<sequence>MTSEKATFGAGCFWGVEEAFRHLPGVVDTAVGFMGGTLANPTYEDVCTGRTGHAEVVEVTYDPAQVSYRDLLDLFWSIHDPTTPNRQGPDVGTQYRSVIFYHTPEQEAAARASKQEVERTGRFRRPIVTFIEPAGTFWRAEEYHQQYLAKRGGGHCRIV</sequence>
<name>A0A0X3BPN7_9EURY</name>
<dbReference type="KEGG" id="mema:MMAB1_2939"/>
<dbReference type="Proteomes" id="UP000069850">
    <property type="component" value="Chromosome 1"/>
</dbReference>
<dbReference type="EMBL" id="LT158599">
    <property type="protein sequence ID" value="CVK34152.1"/>
    <property type="molecule type" value="Genomic_DNA"/>
</dbReference>
<evidence type="ECO:0000256" key="1">
    <source>
        <dbReference type="ARBA" id="ARBA00023002"/>
    </source>
</evidence>
<evidence type="ECO:0000259" key="3">
    <source>
        <dbReference type="Pfam" id="PF01625"/>
    </source>
</evidence>
<keyword evidence="1 2" id="KW-0560">Oxidoreductase</keyword>
<comment type="catalytic activity">
    <reaction evidence="2">
        <text>[thioredoxin]-disulfide + L-methionine + H2O = L-methionine (S)-S-oxide + [thioredoxin]-dithiol</text>
        <dbReference type="Rhea" id="RHEA:19993"/>
        <dbReference type="Rhea" id="RHEA-COMP:10698"/>
        <dbReference type="Rhea" id="RHEA-COMP:10700"/>
        <dbReference type="ChEBI" id="CHEBI:15377"/>
        <dbReference type="ChEBI" id="CHEBI:29950"/>
        <dbReference type="ChEBI" id="CHEBI:50058"/>
        <dbReference type="ChEBI" id="CHEBI:57844"/>
        <dbReference type="ChEBI" id="CHEBI:58772"/>
        <dbReference type="EC" id="1.8.4.11"/>
    </reaction>
</comment>
<feature type="active site" evidence="2">
    <location>
        <position position="12"/>
    </location>
</feature>
<evidence type="ECO:0000313" key="4">
    <source>
        <dbReference type="EMBL" id="CVK34152.1"/>
    </source>
</evidence>
<dbReference type="InterPro" id="IPR002569">
    <property type="entry name" value="Met_Sox_Rdtase_MsrA_dom"/>
</dbReference>
<dbReference type="NCBIfam" id="TIGR00401">
    <property type="entry name" value="msrA"/>
    <property type="match status" value="1"/>
</dbReference>
<reference evidence="4 5" key="1">
    <citation type="submission" date="2016-01" db="EMBL/GenBank/DDBJ databases">
        <authorList>
            <person name="Manzoor S."/>
        </authorList>
    </citation>
    <scope>NUCLEOTIDE SEQUENCE [LARGE SCALE GENOMIC DNA]</scope>
    <source>
        <strain evidence="4">Methanoculleus sp MAB1</strain>
    </source>
</reference>
<dbReference type="RefSeq" id="WP_062265410.1">
    <property type="nucleotide sequence ID" value="NZ_LT158599.1"/>
</dbReference>
<organism evidence="4 5">
    <name type="scientific">Methanoculleus bourgensis</name>
    <dbReference type="NCBI Taxonomy" id="83986"/>
    <lineage>
        <taxon>Archaea</taxon>
        <taxon>Methanobacteriati</taxon>
        <taxon>Methanobacteriota</taxon>
        <taxon>Stenosarchaea group</taxon>
        <taxon>Methanomicrobia</taxon>
        <taxon>Methanomicrobiales</taxon>
        <taxon>Methanomicrobiaceae</taxon>
        <taxon>Methanoculleus</taxon>
    </lineage>
</organism>